<evidence type="ECO:0000259" key="1">
    <source>
        <dbReference type="Pfam" id="PF10551"/>
    </source>
</evidence>
<dbReference type="PANTHER" id="PTHR31973">
    <property type="entry name" value="POLYPROTEIN, PUTATIVE-RELATED"/>
    <property type="match status" value="1"/>
</dbReference>
<dbReference type="EMBL" id="JACGWM010000002">
    <property type="protein sequence ID" value="KAL0389080.1"/>
    <property type="molecule type" value="Genomic_DNA"/>
</dbReference>
<accession>A0AAW2S970</accession>
<protein>
    <recommendedName>
        <fullName evidence="1">MULE transposase domain-containing protein</fullName>
    </recommendedName>
</protein>
<evidence type="ECO:0000313" key="2">
    <source>
        <dbReference type="EMBL" id="KAL0389080.1"/>
    </source>
</evidence>
<dbReference type="PANTHER" id="PTHR31973:SF187">
    <property type="entry name" value="MUTATOR TRANSPOSASE MUDRA PROTEIN"/>
    <property type="match status" value="1"/>
</dbReference>
<feature type="domain" description="MULE transposase" evidence="1">
    <location>
        <begin position="20"/>
        <end position="103"/>
    </location>
</feature>
<organism evidence="2">
    <name type="scientific">Sesamum calycinum</name>
    <dbReference type="NCBI Taxonomy" id="2727403"/>
    <lineage>
        <taxon>Eukaryota</taxon>
        <taxon>Viridiplantae</taxon>
        <taxon>Streptophyta</taxon>
        <taxon>Embryophyta</taxon>
        <taxon>Tracheophyta</taxon>
        <taxon>Spermatophyta</taxon>
        <taxon>Magnoliopsida</taxon>
        <taxon>eudicotyledons</taxon>
        <taxon>Gunneridae</taxon>
        <taxon>Pentapetalae</taxon>
        <taxon>asterids</taxon>
        <taxon>lamiids</taxon>
        <taxon>Lamiales</taxon>
        <taxon>Pedaliaceae</taxon>
        <taxon>Sesamum</taxon>
    </lineage>
</organism>
<comment type="caution">
    <text evidence="2">The sequence shown here is derived from an EMBL/GenBank/DDBJ whole genome shotgun (WGS) entry which is preliminary data.</text>
</comment>
<sequence>MYFCLKGMRDGFIEGCRPLIGLDGCFLKGLFKGQLLAAIGRDPNDNIYPIAVAYVEVEKYDSWEWFLNLLLRDIGSHNERGWAFISDRQKGLLEAIAELAPGLNTDSV</sequence>
<dbReference type="Pfam" id="PF10551">
    <property type="entry name" value="MULE"/>
    <property type="match status" value="1"/>
</dbReference>
<dbReference type="AlphaFoldDB" id="A0AAW2S970"/>
<gene>
    <name evidence="2" type="ORF">Scaly_0265100</name>
</gene>
<name>A0AAW2S970_9LAMI</name>
<reference evidence="2" key="2">
    <citation type="journal article" date="2024" name="Plant">
        <title>Genomic evolution and insights into agronomic trait innovations of Sesamum species.</title>
        <authorList>
            <person name="Miao H."/>
            <person name="Wang L."/>
            <person name="Qu L."/>
            <person name="Liu H."/>
            <person name="Sun Y."/>
            <person name="Le M."/>
            <person name="Wang Q."/>
            <person name="Wei S."/>
            <person name="Zheng Y."/>
            <person name="Lin W."/>
            <person name="Duan Y."/>
            <person name="Cao H."/>
            <person name="Xiong S."/>
            <person name="Wang X."/>
            <person name="Wei L."/>
            <person name="Li C."/>
            <person name="Ma Q."/>
            <person name="Ju M."/>
            <person name="Zhao R."/>
            <person name="Li G."/>
            <person name="Mu C."/>
            <person name="Tian Q."/>
            <person name="Mei H."/>
            <person name="Zhang T."/>
            <person name="Gao T."/>
            <person name="Zhang H."/>
        </authorList>
    </citation>
    <scope>NUCLEOTIDE SEQUENCE</scope>
    <source>
        <strain evidence="2">KEN8</strain>
    </source>
</reference>
<dbReference type="InterPro" id="IPR018289">
    <property type="entry name" value="MULE_transposase_dom"/>
</dbReference>
<reference evidence="2" key="1">
    <citation type="submission" date="2020-06" db="EMBL/GenBank/DDBJ databases">
        <authorList>
            <person name="Li T."/>
            <person name="Hu X."/>
            <person name="Zhang T."/>
            <person name="Song X."/>
            <person name="Zhang H."/>
            <person name="Dai N."/>
            <person name="Sheng W."/>
            <person name="Hou X."/>
            <person name="Wei L."/>
        </authorList>
    </citation>
    <scope>NUCLEOTIDE SEQUENCE</scope>
    <source>
        <strain evidence="2">KEN8</strain>
        <tissue evidence="2">Leaf</tissue>
    </source>
</reference>
<proteinExistence type="predicted"/>